<comment type="caution">
    <text evidence="2">The sequence shown here is derived from an EMBL/GenBank/DDBJ whole genome shotgun (WGS) entry which is preliminary data.</text>
</comment>
<organism evidence="2 3">
    <name type="scientific">Methylorubrum aminovorans</name>
    <dbReference type="NCBI Taxonomy" id="269069"/>
    <lineage>
        <taxon>Bacteria</taxon>
        <taxon>Pseudomonadati</taxon>
        <taxon>Pseudomonadota</taxon>
        <taxon>Alphaproteobacteria</taxon>
        <taxon>Hyphomicrobiales</taxon>
        <taxon>Methylobacteriaceae</taxon>
        <taxon>Methylorubrum</taxon>
    </lineage>
</organism>
<dbReference type="RefSeq" id="WP_238221940.1">
    <property type="nucleotide sequence ID" value="NZ_BAAADH010000020.1"/>
</dbReference>
<keyword evidence="3" id="KW-1185">Reference proteome</keyword>
<evidence type="ECO:0000313" key="2">
    <source>
        <dbReference type="EMBL" id="GJE63174.1"/>
    </source>
</evidence>
<name>A0ABQ4U7J6_9HYPH</name>
<feature type="region of interest" description="Disordered" evidence="1">
    <location>
        <begin position="65"/>
        <end position="92"/>
    </location>
</feature>
<sequence length="111" mass="11389">MAAVTDVAVESRSEADVVPSPRPASFTLLSAETAALLAAGDFVKVDAAQRVQAVRRHRAAKVATRARPATAVETAAETSAPAQATTTQPQKAARIDPIGDILRGLGVGQDS</sequence>
<accession>A0ABQ4U7J6</accession>
<dbReference type="Proteomes" id="UP001055039">
    <property type="component" value="Unassembled WGS sequence"/>
</dbReference>
<reference evidence="2" key="2">
    <citation type="submission" date="2021-08" db="EMBL/GenBank/DDBJ databases">
        <authorList>
            <person name="Tani A."/>
            <person name="Ola A."/>
            <person name="Ogura Y."/>
            <person name="Katsura K."/>
            <person name="Hayashi T."/>
        </authorList>
    </citation>
    <scope>NUCLEOTIDE SEQUENCE</scope>
    <source>
        <strain evidence="2">NBRC 15686</strain>
    </source>
</reference>
<reference evidence="2" key="1">
    <citation type="journal article" date="2021" name="Front. Microbiol.">
        <title>Comprehensive Comparative Genomics and Phenotyping of Methylobacterium Species.</title>
        <authorList>
            <person name="Alessa O."/>
            <person name="Ogura Y."/>
            <person name="Fujitani Y."/>
            <person name="Takami H."/>
            <person name="Hayashi T."/>
            <person name="Sahin N."/>
            <person name="Tani A."/>
        </authorList>
    </citation>
    <scope>NUCLEOTIDE SEQUENCE</scope>
    <source>
        <strain evidence="2">NBRC 15686</strain>
    </source>
</reference>
<feature type="region of interest" description="Disordered" evidence="1">
    <location>
        <begin position="1"/>
        <end position="21"/>
    </location>
</feature>
<proteinExistence type="predicted"/>
<gene>
    <name evidence="2" type="ORF">LNAOJCKE_0366</name>
</gene>
<evidence type="ECO:0000256" key="1">
    <source>
        <dbReference type="SAM" id="MobiDB-lite"/>
    </source>
</evidence>
<evidence type="ECO:0000313" key="3">
    <source>
        <dbReference type="Proteomes" id="UP001055039"/>
    </source>
</evidence>
<dbReference type="EMBL" id="BPRC01000001">
    <property type="protein sequence ID" value="GJE63174.1"/>
    <property type="molecule type" value="Genomic_DNA"/>
</dbReference>
<protein>
    <submittedName>
        <fullName evidence="2">Uncharacterized protein</fullName>
    </submittedName>
</protein>